<evidence type="ECO:0000256" key="3">
    <source>
        <dbReference type="ARBA" id="ARBA00022475"/>
    </source>
</evidence>
<dbReference type="Proteomes" id="UP000316095">
    <property type="component" value="Unassembled WGS sequence"/>
</dbReference>
<dbReference type="GO" id="GO:0015128">
    <property type="term" value="F:gluconate transmembrane transporter activity"/>
    <property type="evidence" value="ECO:0007669"/>
    <property type="project" value="InterPro"/>
</dbReference>
<feature type="transmembrane region" description="Helical" evidence="8">
    <location>
        <begin position="59"/>
        <end position="80"/>
    </location>
</feature>
<dbReference type="RefSeq" id="WP_146503851.1">
    <property type="nucleotide sequence ID" value="NZ_SJPG01000001.1"/>
</dbReference>
<feature type="transmembrane region" description="Helical" evidence="8">
    <location>
        <begin position="427"/>
        <end position="450"/>
    </location>
</feature>
<proteinExistence type="inferred from homology"/>
<dbReference type="GO" id="GO:0005886">
    <property type="term" value="C:plasma membrane"/>
    <property type="evidence" value="ECO:0007669"/>
    <property type="project" value="UniProtKB-SubCell"/>
</dbReference>
<dbReference type="InterPro" id="IPR003474">
    <property type="entry name" value="Glcn_transporter"/>
</dbReference>
<feature type="transmembrane region" description="Helical" evidence="8">
    <location>
        <begin position="175"/>
        <end position="197"/>
    </location>
</feature>
<dbReference type="PANTHER" id="PTHR30354">
    <property type="entry name" value="GNT FAMILY GLUCONATE TRANSPORTER"/>
    <property type="match status" value="1"/>
</dbReference>
<protein>
    <submittedName>
        <fullName evidence="9">Inner membrane permease YgbN</fullName>
    </submittedName>
</protein>
<evidence type="ECO:0000256" key="4">
    <source>
        <dbReference type="ARBA" id="ARBA00022692"/>
    </source>
</evidence>
<evidence type="ECO:0000256" key="1">
    <source>
        <dbReference type="ARBA" id="ARBA00004651"/>
    </source>
</evidence>
<evidence type="ECO:0000256" key="5">
    <source>
        <dbReference type="ARBA" id="ARBA00022989"/>
    </source>
</evidence>
<dbReference type="PANTHER" id="PTHR30354:SF22">
    <property type="entry name" value="HIGH-AFFINITY GLUCONATE TRANSPORTER"/>
    <property type="match status" value="1"/>
</dbReference>
<evidence type="ECO:0000256" key="8">
    <source>
        <dbReference type="SAM" id="Phobius"/>
    </source>
</evidence>
<feature type="transmembrane region" description="Helical" evidence="8">
    <location>
        <begin position="269"/>
        <end position="285"/>
    </location>
</feature>
<feature type="transmembrane region" description="Helical" evidence="8">
    <location>
        <begin position="225"/>
        <end position="249"/>
    </location>
</feature>
<evidence type="ECO:0000256" key="2">
    <source>
        <dbReference type="ARBA" id="ARBA00022448"/>
    </source>
</evidence>
<evidence type="ECO:0000256" key="6">
    <source>
        <dbReference type="ARBA" id="ARBA00023136"/>
    </source>
</evidence>
<dbReference type="Pfam" id="PF02447">
    <property type="entry name" value="GntP_permease"/>
    <property type="match status" value="1"/>
</dbReference>
<feature type="transmembrane region" description="Helical" evidence="8">
    <location>
        <begin position="6"/>
        <end position="39"/>
    </location>
</feature>
<feature type="transmembrane region" description="Helical" evidence="8">
    <location>
        <begin position="137"/>
        <end position="155"/>
    </location>
</feature>
<keyword evidence="3" id="KW-1003">Cell membrane</keyword>
<comment type="similarity">
    <text evidence="7">Belongs to the GntP permease family.</text>
</comment>
<organism evidence="9 10">
    <name type="scientific">Rubinisphaera italica</name>
    <dbReference type="NCBI Taxonomy" id="2527969"/>
    <lineage>
        <taxon>Bacteria</taxon>
        <taxon>Pseudomonadati</taxon>
        <taxon>Planctomycetota</taxon>
        <taxon>Planctomycetia</taxon>
        <taxon>Planctomycetales</taxon>
        <taxon>Planctomycetaceae</taxon>
        <taxon>Rubinisphaera</taxon>
    </lineage>
</organism>
<keyword evidence="4 8" id="KW-0812">Transmembrane</keyword>
<accession>A0A5C5XHV7</accession>
<reference evidence="9 10" key="1">
    <citation type="submission" date="2019-02" db="EMBL/GenBank/DDBJ databases">
        <title>Deep-cultivation of Planctomycetes and their phenomic and genomic characterization uncovers novel biology.</title>
        <authorList>
            <person name="Wiegand S."/>
            <person name="Jogler M."/>
            <person name="Boedeker C."/>
            <person name="Pinto D."/>
            <person name="Vollmers J."/>
            <person name="Rivas-Marin E."/>
            <person name="Kohn T."/>
            <person name="Peeters S.H."/>
            <person name="Heuer A."/>
            <person name="Rast P."/>
            <person name="Oberbeckmann S."/>
            <person name="Bunk B."/>
            <person name="Jeske O."/>
            <person name="Meyerdierks A."/>
            <person name="Storesund J.E."/>
            <person name="Kallscheuer N."/>
            <person name="Luecker S."/>
            <person name="Lage O.M."/>
            <person name="Pohl T."/>
            <person name="Merkel B.J."/>
            <person name="Hornburger P."/>
            <person name="Mueller R.-W."/>
            <person name="Bruemmer F."/>
            <person name="Labrenz M."/>
            <person name="Spormann A.M."/>
            <person name="Op Den Camp H."/>
            <person name="Overmann J."/>
            <person name="Amann R."/>
            <person name="Jetten M.S.M."/>
            <person name="Mascher T."/>
            <person name="Medema M.H."/>
            <person name="Devos D.P."/>
            <person name="Kaster A.-K."/>
            <person name="Ovreas L."/>
            <person name="Rohde M."/>
            <person name="Galperin M.Y."/>
            <person name="Jogler C."/>
        </authorList>
    </citation>
    <scope>NUCLEOTIDE SEQUENCE [LARGE SCALE GENOMIC DNA]</scope>
    <source>
        <strain evidence="9 10">Pan54</strain>
    </source>
</reference>
<feature type="transmembrane region" description="Helical" evidence="8">
    <location>
        <begin position="297"/>
        <end position="318"/>
    </location>
</feature>
<keyword evidence="2" id="KW-0813">Transport</keyword>
<evidence type="ECO:0000313" key="10">
    <source>
        <dbReference type="Proteomes" id="UP000316095"/>
    </source>
</evidence>
<evidence type="ECO:0000256" key="7">
    <source>
        <dbReference type="ARBA" id="ARBA00049663"/>
    </source>
</evidence>
<keyword evidence="5 8" id="KW-1133">Transmembrane helix</keyword>
<keyword evidence="10" id="KW-1185">Reference proteome</keyword>
<evidence type="ECO:0000313" key="9">
    <source>
        <dbReference type="EMBL" id="TWT61923.1"/>
    </source>
</evidence>
<feature type="transmembrane region" description="Helical" evidence="8">
    <location>
        <begin position="100"/>
        <end position="125"/>
    </location>
</feature>
<dbReference type="AlphaFoldDB" id="A0A5C5XHV7"/>
<comment type="subcellular location">
    <subcellularLocation>
        <location evidence="1">Cell membrane</location>
        <topology evidence="1">Multi-pass membrane protein</topology>
    </subcellularLocation>
</comment>
<keyword evidence="6 8" id="KW-0472">Membrane</keyword>
<feature type="transmembrane region" description="Helical" evidence="8">
    <location>
        <begin position="338"/>
        <end position="356"/>
    </location>
</feature>
<sequence length="454" mass="47486">MSPLLILLIGILIVVGIIVFMRLGAFIALLTAAVVVSLLAPGELADKIPRMATAFGNTAGAIGLVIAAATIIGRCLLLSGGADQIVKSTLRLFGQEKGGLALMSSGFILSVPVFFDTVFYLLVPLAQSMYRQTGKNYVRFLVAIAAGAVITHTLVPPTPGPLFMADALSVDLTTMILIGGIIGLPCALIGLGYAYWIDRKIQIAPERLMDFLPKTADENSPAPSLFASLLPIALPVLLISGVTFGSRFLGKDYSSPIWNIMLELGDKNVAMLLAAVAAIIVYVRQKKPTFDDLSHEIQLSLSSGSVIILITAAGGSFGAMLKTADVGTAVQQLFSAEAASQGLFLMAIGYGLAFLLKIAQGSGTVSMMAASSMVAALIPPGDAMGIHPVYLALSIGFGSLGISWMNDSGFWVFSQMGGLTELEAIKTWTALLAILSIAGFLMTIGLAIILPNAF</sequence>
<gene>
    <name evidence="9" type="primary">ygbN</name>
    <name evidence="9" type="ORF">Pan54_26600</name>
</gene>
<dbReference type="EMBL" id="SJPG01000001">
    <property type="protein sequence ID" value="TWT61923.1"/>
    <property type="molecule type" value="Genomic_DNA"/>
</dbReference>
<comment type="caution">
    <text evidence="9">The sequence shown here is derived from an EMBL/GenBank/DDBJ whole genome shotgun (WGS) entry which is preliminary data.</text>
</comment>
<dbReference type="OrthoDB" id="9787129at2"/>
<name>A0A5C5XHV7_9PLAN</name>
<feature type="transmembrane region" description="Helical" evidence="8">
    <location>
        <begin position="387"/>
        <end position="406"/>
    </location>
</feature>